<evidence type="ECO:0000313" key="2">
    <source>
        <dbReference type="EMBL" id="GCE02287.1"/>
    </source>
</evidence>
<dbReference type="RefSeq" id="WP_126643785.1">
    <property type="nucleotide sequence ID" value="NZ_BIFH01000061.1"/>
</dbReference>
<organism evidence="2 3">
    <name type="scientific">Embleya hyalina</name>
    <dbReference type="NCBI Taxonomy" id="516124"/>
    <lineage>
        <taxon>Bacteria</taxon>
        <taxon>Bacillati</taxon>
        <taxon>Actinomycetota</taxon>
        <taxon>Actinomycetes</taxon>
        <taxon>Kitasatosporales</taxon>
        <taxon>Streptomycetaceae</taxon>
        <taxon>Embleya</taxon>
    </lineage>
</organism>
<reference evidence="2 3" key="1">
    <citation type="submission" date="2018-12" db="EMBL/GenBank/DDBJ databases">
        <title>Draft genome sequence of Embleya hyalina NBRC 13850T.</title>
        <authorList>
            <person name="Komaki H."/>
            <person name="Hosoyama A."/>
            <person name="Kimura A."/>
            <person name="Ichikawa N."/>
            <person name="Tamura T."/>
        </authorList>
    </citation>
    <scope>NUCLEOTIDE SEQUENCE [LARGE SCALE GENOMIC DNA]</scope>
    <source>
        <strain evidence="2 3">NBRC 13850</strain>
    </source>
</reference>
<sequence length="207" mass="23568">MDELRTDVLYAADPQSDDTYDPDDRDARPAGDPTYPVRIMDPRPWVMTRYSADAQRFTWRPAEPGAGSEDDEVVGIPCLYWGTYTIDAPTTGSETLLLAQPWAQLPTDEEAVAEEFTRRFREIHALPIGTPLARNYLLLMPLARESILCPWQDLARYRATHDTTAEARARARDRQWDRLQRRLIALRRSGAEPDTINALLDRAQPTG</sequence>
<accession>A0A401Z615</accession>
<dbReference type="OrthoDB" id="2077409at201174"/>
<proteinExistence type="predicted"/>
<protein>
    <submittedName>
        <fullName evidence="2">Uncharacterized protein</fullName>
    </submittedName>
</protein>
<dbReference type="AlphaFoldDB" id="A0A401Z615"/>
<evidence type="ECO:0000256" key="1">
    <source>
        <dbReference type="SAM" id="MobiDB-lite"/>
    </source>
</evidence>
<evidence type="ECO:0000313" key="3">
    <source>
        <dbReference type="Proteomes" id="UP000286931"/>
    </source>
</evidence>
<dbReference type="EMBL" id="BIFH01000061">
    <property type="protein sequence ID" value="GCE02287.1"/>
    <property type="molecule type" value="Genomic_DNA"/>
</dbReference>
<keyword evidence="3" id="KW-1185">Reference proteome</keyword>
<comment type="caution">
    <text evidence="2">The sequence shown here is derived from an EMBL/GenBank/DDBJ whole genome shotgun (WGS) entry which is preliminary data.</text>
</comment>
<feature type="compositionally biased region" description="Acidic residues" evidence="1">
    <location>
        <begin position="15"/>
        <end position="24"/>
    </location>
</feature>
<dbReference type="Proteomes" id="UP000286931">
    <property type="component" value="Unassembled WGS sequence"/>
</dbReference>
<name>A0A401Z615_9ACTN</name>
<feature type="region of interest" description="Disordered" evidence="1">
    <location>
        <begin position="1"/>
        <end position="35"/>
    </location>
</feature>
<gene>
    <name evidence="2" type="ORF">EHYA_10064</name>
</gene>